<dbReference type="InterPro" id="IPR000014">
    <property type="entry name" value="PAS"/>
</dbReference>
<dbReference type="Proteomes" id="UP000270342">
    <property type="component" value="Unassembled WGS sequence"/>
</dbReference>
<evidence type="ECO:0000259" key="17">
    <source>
        <dbReference type="PROSITE" id="PS50110"/>
    </source>
</evidence>
<evidence type="ECO:0000256" key="9">
    <source>
        <dbReference type="ARBA" id="ARBA00022840"/>
    </source>
</evidence>
<dbReference type="InterPro" id="IPR001610">
    <property type="entry name" value="PAC"/>
</dbReference>
<evidence type="ECO:0000259" key="18">
    <source>
        <dbReference type="PROSITE" id="PS50112"/>
    </source>
</evidence>
<feature type="transmembrane region" description="Helical" evidence="15">
    <location>
        <begin position="156"/>
        <end position="176"/>
    </location>
</feature>
<dbReference type="SUPFAM" id="SSF47384">
    <property type="entry name" value="Homodimeric domain of signal transducing histidine kinase"/>
    <property type="match status" value="1"/>
</dbReference>
<evidence type="ECO:0000256" key="8">
    <source>
        <dbReference type="ARBA" id="ARBA00022777"/>
    </source>
</evidence>
<evidence type="ECO:0000313" key="20">
    <source>
        <dbReference type="EMBL" id="RKP54817.1"/>
    </source>
</evidence>
<dbReference type="FunFam" id="1.10.287.130:FF:000001">
    <property type="entry name" value="Two-component sensor histidine kinase"/>
    <property type="match status" value="1"/>
</dbReference>
<keyword evidence="7" id="KW-0547">Nucleotide-binding</keyword>
<feature type="domain" description="Response regulatory" evidence="17">
    <location>
        <begin position="720"/>
        <end position="836"/>
    </location>
</feature>
<dbReference type="CDD" id="cd00130">
    <property type="entry name" value="PAS"/>
    <property type="match status" value="2"/>
</dbReference>
<dbReference type="InterPro" id="IPR036890">
    <property type="entry name" value="HATPase_C_sf"/>
</dbReference>
<dbReference type="Gene3D" id="1.10.287.130">
    <property type="match status" value="1"/>
</dbReference>
<dbReference type="PROSITE" id="PS50113">
    <property type="entry name" value="PAC"/>
    <property type="match status" value="1"/>
</dbReference>
<dbReference type="SMART" id="SM00086">
    <property type="entry name" value="PAC"/>
    <property type="match status" value="2"/>
</dbReference>
<dbReference type="Gene3D" id="3.30.450.20">
    <property type="entry name" value="PAS domain"/>
    <property type="match status" value="2"/>
</dbReference>
<dbReference type="InterPro" id="IPR038318">
    <property type="entry name" value="KdpD_sf"/>
</dbReference>
<evidence type="ECO:0000256" key="15">
    <source>
        <dbReference type="SAM" id="Phobius"/>
    </source>
</evidence>
<keyword evidence="5" id="KW-0808">Transferase</keyword>
<feature type="domain" description="PAS" evidence="18">
    <location>
        <begin position="339"/>
        <end position="384"/>
    </location>
</feature>
<dbReference type="InterPro" id="IPR011006">
    <property type="entry name" value="CheY-like_superfamily"/>
</dbReference>
<dbReference type="InterPro" id="IPR003661">
    <property type="entry name" value="HisK_dim/P_dom"/>
</dbReference>
<keyword evidence="10 15" id="KW-1133">Transmembrane helix</keyword>
<feature type="modified residue" description="4-aspartylphosphate" evidence="13">
    <location>
        <position position="769"/>
    </location>
</feature>
<evidence type="ECO:0000256" key="4">
    <source>
        <dbReference type="ARBA" id="ARBA00022553"/>
    </source>
</evidence>
<dbReference type="InterPro" id="IPR005467">
    <property type="entry name" value="His_kinase_dom"/>
</dbReference>
<keyword evidence="12 15" id="KW-0472">Membrane</keyword>
<proteinExistence type="predicted"/>
<dbReference type="SMART" id="SM00387">
    <property type="entry name" value="HATPase_c"/>
    <property type="match status" value="1"/>
</dbReference>
<dbReference type="Gene3D" id="3.40.50.2300">
    <property type="match status" value="1"/>
</dbReference>
<dbReference type="EC" id="2.7.13.3" evidence="3"/>
<accession>A0A494Y2W4</accession>
<comment type="catalytic activity">
    <reaction evidence="1">
        <text>ATP + protein L-histidine = ADP + protein N-phospho-L-histidine.</text>
        <dbReference type="EC" id="2.7.13.3"/>
    </reaction>
</comment>
<evidence type="ECO:0000256" key="1">
    <source>
        <dbReference type="ARBA" id="ARBA00000085"/>
    </source>
</evidence>
<keyword evidence="8" id="KW-0418">Kinase</keyword>
<dbReference type="InterPro" id="IPR013656">
    <property type="entry name" value="PAS_4"/>
</dbReference>
<evidence type="ECO:0000256" key="2">
    <source>
        <dbReference type="ARBA" id="ARBA00004141"/>
    </source>
</evidence>
<evidence type="ECO:0000256" key="10">
    <source>
        <dbReference type="ARBA" id="ARBA00022989"/>
    </source>
</evidence>
<keyword evidence="4 13" id="KW-0597">Phosphoprotein</keyword>
<evidence type="ECO:0000256" key="11">
    <source>
        <dbReference type="ARBA" id="ARBA00023012"/>
    </source>
</evidence>
<evidence type="ECO:0000259" key="16">
    <source>
        <dbReference type="PROSITE" id="PS50109"/>
    </source>
</evidence>
<dbReference type="SMART" id="SM00448">
    <property type="entry name" value="REC"/>
    <property type="match status" value="1"/>
</dbReference>
<dbReference type="PANTHER" id="PTHR43547:SF2">
    <property type="entry name" value="HYBRID SIGNAL TRANSDUCTION HISTIDINE KINASE C"/>
    <property type="match status" value="1"/>
</dbReference>
<evidence type="ECO:0000256" key="13">
    <source>
        <dbReference type="PROSITE-ProRule" id="PRU00169"/>
    </source>
</evidence>
<name>A0A494Y2W4_9BURK</name>
<organism evidence="20 21">
    <name type="scientific">Pararobbsia silviterrae</name>
    <dbReference type="NCBI Taxonomy" id="1792498"/>
    <lineage>
        <taxon>Bacteria</taxon>
        <taxon>Pseudomonadati</taxon>
        <taxon>Pseudomonadota</taxon>
        <taxon>Betaproteobacteria</taxon>
        <taxon>Burkholderiales</taxon>
        <taxon>Burkholderiaceae</taxon>
        <taxon>Pararobbsia</taxon>
    </lineage>
</organism>
<evidence type="ECO:0000256" key="14">
    <source>
        <dbReference type="SAM" id="MobiDB-lite"/>
    </source>
</evidence>
<dbReference type="InterPro" id="IPR035965">
    <property type="entry name" value="PAS-like_dom_sf"/>
</dbReference>
<feature type="domain" description="Histidine kinase" evidence="16">
    <location>
        <begin position="479"/>
        <end position="700"/>
    </location>
</feature>
<dbReference type="InterPro" id="IPR025201">
    <property type="entry name" value="KdpD_TM"/>
</dbReference>
<evidence type="ECO:0000256" key="12">
    <source>
        <dbReference type="ARBA" id="ARBA00023136"/>
    </source>
</evidence>
<feature type="domain" description="PAS" evidence="18">
    <location>
        <begin position="207"/>
        <end position="280"/>
    </location>
</feature>
<feature type="transmembrane region" description="Helical" evidence="15">
    <location>
        <begin position="77"/>
        <end position="97"/>
    </location>
</feature>
<dbReference type="SMART" id="SM00388">
    <property type="entry name" value="HisKA"/>
    <property type="match status" value="1"/>
</dbReference>
<dbReference type="InterPro" id="IPR003594">
    <property type="entry name" value="HATPase_dom"/>
</dbReference>
<keyword evidence="21" id="KW-1185">Reference proteome</keyword>
<dbReference type="NCBIfam" id="TIGR00229">
    <property type="entry name" value="sensory_box"/>
    <property type="match status" value="2"/>
</dbReference>
<sequence>MEFAGSDGRRTTTRPRARAREPPRTSLERCERPAPARTFVHAGRHSDNMLPAQVAPTRAASSGSRSVKAPIVLRHGLWPYVLAILATALMGATRWLLQPALGAHAPLLPFLFSLVVAAWFGGLEGGLAATVLGALTGMLLFMAPGMSLRLSHANDIVFVAFFLLIGTAICIVMDALRTTRERLIRSTALLEEEVRERRRVELDARRRRDWLSATLASIGEAVIVTDLEGTLQLMNREAEALTGYRTDEALGREFDALVRFVDGHTRKTLLSPVVRVLSGAAPRAPDAPPAWLEARNGVTLPIEENASLVLDDEGRPAGVVIVFRDVTQRQLAETRLRQSEKDLADFVENVAVALLRIDIDGTVVQANQAMLDMFGMRRDALLGRPFSEIWADRASFKVLIERLIAGETVRNFEGTLRAQNGEARAVLLDANAHHEGVRFQYARCVIRDISDRKRAEEVAARLLDNLRTADRKKDEFLAVLAHELRNPLAPIRASLEVLERATERATFDKARAIMVRQVDQMSRLVDDLLQISRITHNRLELRKDAIRLGETLDIAIDTARPLIDQRQHQLDVRLADTTLAVYADRARLAQVFSNLLNNAAKFTKPGGRISVDVERDPANPETATVTIRDNGIGIAADMLARVFETFSRVEPTSDDIVPGGLGLGLSLVQQLTRLHGGSVMAHSNGLGTGSTFVVRLPLVTPDAFALPRALPGDARGRTLRVLVVDDNMDAAQALGAMLELGGDTIELAYDGQAALEAIERFRPDAVFLDIGLPRLNGYEVAQRTRMRDWGARVLLIALTGYGQQKDVRLAEESGFDHHLVKPADPAAIDALLAALRRSAPRVAAS</sequence>
<dbReference type="PROSITE" id="PS50109">
    <property type="entry name" value="HIS_KIN"/>
    <property type="match status" value="1"/>
</dbReference>
<keyword evidence="11" id="KW-0902">Two-component regulatory system</keyword>
<dbReference type="GO" id="GO:0005524">
    <property type="term" value="F:ATP binding"/>
    <property type="evidence" value="ECO:0007669"/>
    <property type="project" value="UniProtKB-KW"/>
</dbReference>
<keyword evidence="9" id="KW-0067">ATP-binding</keyword>
<evidence type="ECO:0000256" key="6">
    <source>
        <dbReference type="ARBA" id="ARBA00022692"/>
    </source>
</evidence>
<comment type="caution">
    <text evidence="20">The sequence shown here is derived from an EMBL/GenBank/DDBJ whole genome shotgun (WGS) entry which is preliminary data.</text>
</comment>
<evidence type="ECO:0000313" key="21">
    <source>
        <dbReference type="Proteomes" id="UP000270342"/>
    </source>
</evidence>
<dbReference type="SUPFAM" id="SSF52172">
    <property type="entry name" value="CheY-like"/>
    <property type="match status" value="1"/>
</dbReference>
<dbReference type="Pfam" id="PF13493">
    <property type="entry name" value="DUF4118"/>
    <property type="match status" value="1"/>
</dbReference>
<dbReference type="CDD" id="cd00082">
    <property type="entry name" value="HisKA"/>
    <property type="match status" value="1"/>
</dbReference>
<keyword evidence="6 15" id="KW-0812">Transmembrane</keyword>
<gene>
    <name evidence="20" type="ORF">D7S86_14380</name>
</gene>
<evidence type="ECO:0000259" key="19">
    <source>
        <dbReference type="PROSITE" id="PS50113"/>
    </source>
</evidence>
<dbReference type="CDD" id="cd17580">
    <property type="entry name" value="REC_2_DhkD-like"/>
    <property type="match status" value="1"/>
</dbReference>
<evidence type="ECO:0000256" key="3">
    <source>
        <dbReference type="ARBA" id="ARBA00012438"/>
    </source>
</evidence>
<dbReference type="InterPro" id="IPR000700">
    <property type="entry name" value="PAS-assoc_C"/>
</dbReference>
<comment type="subcellular location">
    <subcellularLocation>
        <location evidence="2">Membrane</location>
        <topology evidence="2">Multi-pass membrane protein</topology>
    </subcellularLocation>
</comment>
<dbReference type="PROSITE" id="PS50112">
    <property type="entry name" value="PAS"/>
    <property type="match status" value="2"/>
</dbReference>
<reference evidence="20 21" key="1">
    <citation type="submission" date="2018-10" db="EMBL/GenBank/DDBJ databases">
        <title>Robbsia sp. DHC34, isolated from soil.</title>
        <authorList>
            <person name="Gao Z.-H."/>
            <person name="Qiu L.-H."/>
        </authorList>
    </citation>
    <scope>NUCLEOTIDE SEQUENCE [LARGE SCALE GENOMIC DNA]</scope>
    <source>
        <strain evidence="20 21">DHC34</strain>
    </source>
</reference>
<protein>
    <recommendedName>
        <fullName evidence="3">histidine kinase</fullName>
        <ecNumber evidence="3">2.7.13.3</ecNumber>
    </recommendedName>
</protein>
<feature type="region of interest" description="Disordered" evidence="14">
    <location>
        <begin position="1"/>
        <end position="31"/>
    </location>
</feature>
<dbReference type="Pfam" id="PF00512">
    <property type="entry name" value="HisKA"/>
    <property type="match status" value="1"/>
</dbReference>
<dbReference type="SUPFAM" id="SSF55874">
    <property type="entry name" value="ATPase domain of HSP90 chaperone/DNA topoisomerase II/histidine kinase"/>
    <property type="match status" value="1"/>
</dbReference>
<dbReference type="PROSITE" id="PS50110">
    <property type="entry name" value="RESPONSE_REGULATORY"/>
    <property type="match status" value="1"/>
</dbReference>
<feature type="compositionally biased region" description="Basic and acidic residues" evidence="14">
    <location>
        <begin position="18"/>
        <end position="31"/>
    </location>
</feature>
<dbReference type="Pfam" id="PF00072">
    <property type="entry name" value="Response_reg"/>
    <property type="match status" value="1"/>
</dbReference>
<dbReference type="SUPFAM" id="SSF55785">
    <property type="entry name" value="PYP-like sensor domain (PAS domain)"/>
    <property type="match status" value="2"/>
</dbReference>
<evidence type="ECO:0000256" key="7">
    <source>
        <dbReference type="ARBA" id="ARBA00022741"/>
    </source>
</evidence>
<dbReference type="InterPro" id="IPR036097">
    <property type="entry name" value="HisK_dim/P_sf"/>
</dbReference>
<dbReference type="AlphaFoldDB" id="A0A494Y2W4"/>
<feature type="domain" description="PAC" evidence="19">
    <location>
        <begin position="285"/>
        <end position="338"/>
    </location>
</feature>
<dbReference type="EMBL" id="RBZU01000005">
    <property type="protein sequence ID" value="RKP54817.1"/>
    <property type="molecule type" value="Genomic_DNA"/>
</dbReference>
<dbReference type="GO" id="GO:0000155">
    <property type="term" value="F:phosphorelay sensor kinase activity"/>
    <property type="evidence" value="ECO:0007669"/>
    <property type="project" value="InterPro"/>
</dbReference>
<dbReference type="Gene3D" id="3.30.565.10">
    <property type="entry name" value="Histidine kinase-like ATPase, C-terminal domain"/>
    <property type="match status" value="1"/>
</dbReference>
<dbReference type="InterPro" id="IPR001789">
    <property type="entry name" value="Sig_transdc_resp-reg_receiver"/>
</dbReference>
<evidence type="ECO:0000256" key="5">
    <source>
        <dbReference type="ARBA" id="ARBA00022679"/>
    </source>
</evidence>
<dbReference type="Gene3D" id="1.20.120.620">
    <property type="entry name" value="Backbone structure of the membrane domain of e. Coli histidine kinase receptor kdpd"/>
    <property type="match status" value="1"/>
</dbReference>
<dbReference type="Pfam" id="PF02518">
    <property type="entry name" value="HATPase_c"/>
    <property type="match status" value="1"/>
</dbReference>
<dbReference type="SMART" id="SM00091">
    <property type="entry name" value="PAS"/>
    <property type="match status" value="2"/>
</dbReference>
<dbReference type="PRINTS" id="PR00344">
    <property type="entry name" value="BCTRLSENSOR"/>
</dbReference>
<dbReference type="GO" id="GO:0016020">
    <property type="term" value="C:membrane"/>
    <property type="evidence" value="ECO:0007669"/>
    <property type="project" value="UniProtKB-SubCell"/>
</dbReference>
<dbReference type="InterPro" id="IPR004358">
    <property type="entry name" value="Sig_transdc_His_kin-like_C"/>
</dbReference>
<dbReference type="PANTHER" id="PTHR43547">
    <property type="entry name" value="TWO-COMPONENT HISTIDINE KINASE"/>
    <property type="match status" value="1"/>
</dbReference>
<dbReference type="Pfam" id="PF08448">
    <property type="entry name" value="PAS_4"/>
    <property type="match status" value="2"/>
</dbReference>